<gene>
    <name evidence="2" type="ORF">QO001_000027</name>
</gene>
<dbReference type="Proteomes" id="UP001223420">
    <property type="component" value="Unassembled WGS sequence"/>
</dbReference>
<evidence type="ECO:0000256" key="1">
    <source>
        <dbReference type="SAM" id="Phobius"/>
    </source>
</evidence>
<evidence type="ECO:0000313" key="2">
    <source>
        <dbReference type="EMBL" id="MDQ0541119.1"/>
    </source>
</evidence>
<name>A0AAJ1TLD2_9HYPH</name>
<evidence type="ECO:0000313" key="3">
    <source>
        <dbReference type="Proteomes" id="UP001223420"/>
    </source>
</evidence>
<sequence length="29" mass="3506">MRIRYRVFAQWLITGAVFLAVAWIAFHLR</sequence>
<comment type="caution">
    <text evidence="2">The sequence shown here is derived from an EMBL/GenBank/DDBJ whole genome shotgun (WGS) entry which is preliminary data.</text>
</comment>
<keyword evidence="1" id="KW-0812">Transmembrane</keyword>
<dbReference type="EMBL" id="JAUSWL010000001">
    <property type="protein sequence ID" value="MDQ0541119.1"/>
    <property type="molecule type" value="Genomic_DNA"/>
</dbReference>
<keyword evidence="1" id="KW-1133">Transmembrane helix</keyword>
<protein>
    <submittedName>
        <fullName evidence="2">Uncharacterized protein</fullName>
    </submittedName>
</protein>
<organism evidence="2 3">
    <name type="scientific">Methylobacterium brachiatum</name>
    <dbReference type="NCBI Taxonomy" id="269660"/>
    <lineage>
        <taxon>Bacteria</taxon>
        <taxon>Pseudomonadati</taxon>
        <taxon>Pseudomonadota</taxon>
        <taxon>Alphaproteobacteria</taxon>
        <taxon>Hyphomicrobiales</taxon>
        <taxon>Methylobacteriaceae</taxon>
        <taxon>Methylobacterium</taxon>
    </lineage>
</organism>
<feature type="transmembrane region" description="Helical" evidence="1">
    <location>
        <begin position="7"/>
        <end position="26"/>
    </location>
</feature>
<accession>A0AAJ1TLD2</accession>
<dbReference type="AlphaFoldDB" id="A0AAJ1TLD2"/>
<keyword evidence="1" id="KW-0472">Membrane</keyword>
<proteinExistence type="predicted"/>
<reference evidence="2" key="1">
    <citation type="submission" date="2023-07" db="EMBL/GenBank/DDBJ databases">
        <title>Genomic Encyclopedia of Type Strains, Phase IV (KMG-IV): sequencing the most valuable type-strain genomes for metagenomic binning, comparative biology and taxonomic classification.</title>
        <authorList>
            <person name="Goeker M."/>
        </authorList>
    </citation>
    <scope>NUCLEOTIDE SEQUENCE</scope>
    <source>
        <strain evidence="2">DSM 19569</strain>
    </source>
</reference>